<evidence type="ECO:0000256" key="1">
    <source>
        <dbReference type="SAM" id="MobiDB-lite"/>
    </source>
</evidence>
<comment type="caution">
    <text evidence="2">The sequence shown here is derived from an EMBL/GenBank/DDBJ whole genome shotgun (WGS) entry which is preliminary data.</text>
</comment>
<sequence>MTMGRPGDSSASTARRVRKRTPTSSRRLTNEKVRIANISRPDGSGITDFKHLLRLTKEERVLRLANNQLERDN</sequence>
<dbReference type="Proteomes" id="UP001586593">
    <property type="component" value="Unassembled WGS sequence"/>
</dbReference>
<proteinExistence type="predicted"/>
<dbReference type="EMBL" id="JAZHXJ010001548">
    <property type="protein sequence ID" value="KAL1844671.1"/>
    <property type="molecule type" value="Genomic_DNA"/>
</dbReference>
<feature type="region of interest" description="Disordered" evidence="1">
    <location>
        <begin position="1"/>
        <end position="30"/>
    </location>
</feature>
<gene>
    <name evidence="2" type="ORF">VTK73DRAFT_2052</name>
</gene>
<evidence type="ECO:0000313" key="2">
    <source>
        <dbReference type="EMBL" id="KAL1844671.1"/>
    </source>
</evidence>
<accession>A0ABR3VSP4</accession>
<organism evidence="2 3">
    <name type="scientific">Phialemonium thermophilum</name>
    <dbReference type="NCBI Taxonomy" id="223376"/>
    <lineage>
        <taxon>Eukaryota</taxon>
        <taxon>Fungi</taxon>
        <taxon>Dikarya</taxon>
        <taxon>Ascomycota</taxon>
        <taxon>Pezizomycotina</taxon>
        <taxon>Sordariomycetes</taxon>
        <taxon>Sordariomycetidae</taxon>
        <taxon>Cephalothecales</taxon>
        <taxon>Cephalothecaceae</taxon>
        <taxon>Phialemonium</taxon>
    </lineage>
</organism>
<evidence type="ECO:0000313" key="3">
    <source>
        <dbReference type="Proteomes" id="UP001586593"/>
    </source>
</evidence>
<keyword evidence="3" id="KW-1185">Reference proteome</keyword>
<name>A0ABR3VSP4_9PEZI</name>
<protein>
    <submittedName>
        <fullName evidence="2">Uncharacterized protein</fullName>
    </submittedName>
</protein>
<reference evidence="2 3" key="1">
    <citation type="journal article" date="2024" name="Commun. Biol.">
        <title>Comparative genomic analysis of thermophilic fungi reveals convergent evolutionary adaptations and gene losses.</title>
        <authorList>
            <person name="Steindorff A.S."/>
            <person name="Aguilar-Pontes M.V."/>
            <person name="Robinson A.J."/>
            <person name="Andreopoulos B."/>
            <person name="LaButti K."/>
            <person name="Kuo A."/>
            <person name="Mondo S."/>
            <person name="Riley R."/>
            <person name="Otillar R."/>
            <person name="Haridas S."/>
            <person name="Lipzen A."/>
            <person name="Grimwood J."/>
            <person name="Schmutz J."/>
            <person name="Clum A."/>
            <person name="Reid I.D."/>
            <person name="Moisan M.C."/>
            <person name="Butler G."/>
            <person name="Nguyen T.T.M."/>
            <person name="Dewar K."/>
            <person name="Conant G."/>
            <person name="Drula E."/>
            <person name="Henrissat B."/>
            <person name="Hansel C."/>
            <person name="Singer S."/>
            <person name="Hutchinson M.I."/>
            <person name="de Vries R.P."/>
            <person name="Natvig D.O."/>
            <person name="Powell A.J."/>
            <person name="Tsang A."/>
            <person name="Grigoriev I.V."/>
        </authorList>
    </citation>
    <scope>NUCLEOTIDE SEQUENCE [LARGE SCALE GENOMIC DNA]</scope>
    <source>
        <strain evidence="2 3">ATCC 24622</strain>
    </source>
</reference>